<evidence type="ECO:0000256" key="1">
    <source>
        <dbReference type="ARBA" id="ARBA00004418"/>
    </source>
</evidence>
<sequence>MTAARRPPITDPRVRALVAAARAPRGAGLSRRSFLAGALGAAGAAALAACGTGPTPGGGAGAANGSGSENLVRWANWTLYLDQDDSGTSYPTLEAFQEASGITVRYAEDIEDNDSFYGKVQGQLANGQDIGHDLVTLTDWMAARLIRLGYAQELDRSRIPNAENILPNLADVDFDPGRTHSLTWQSGFGGLAWDTTKLPNGLGAVSDLWAPELAGRVEVLSEMRDTIGLIMLDQGVDPSGAWGDDEFGAAVALLEDKISSGHIRQVRGNSYTQDLVSGDAVAVIGWSGDITALNYENDDRFEFRIPEAGGTLWSDNLLVPVGSPNKDGAESLIDYYYDPEVAAQVAAWVNYITPVQGAREAMAEIDPELADDQLIFPDEDTLDQVKVFRSLTPDEEERYNGQFLDVIGA</sequence>
<dbReference type="Pfam" id="PF13416">
    <property type="entry name" value="SBP_bac_8"/>
    <property type="match status" value="1"/>
</dbReference>
<accession>A0ABY5KXM6</accession>
<evidence type="ECO:0000256" key="4">
    <source>
        <dbReference type="ARBA" id="ARBA00022764"/>
    </source>
</evidence>
<keyword evidence="4" id="KW-0574">Periplasm</keyword>
<dbReference type="SUPFAM" id="SSF53850">
    <property type="entry name" value="Periplasmic binding protein-like II"/>
    <property type="match status" value="1"/>
</dbReference>
<gene>
    <name evidence="5" type="ORF">NP064_10255</name>
</gene>
<dbReference type="PRINTS" id="PR00909">
    <property type="entry name" value="SPERMDNBNDNG"/>
</dbReference>
<dbReference type="Gene3D" id="3.40.190.10">
    <property type="entry name" value="Periplasmic binding protein-like II"/>
    <property type="match status" value="2"/>
</dbReference>
<dbReference type="PANTHER" id="PTHR30222">
    <property type="entry name" value="SPERMIDINE/PUTRESCINE-BINDING PERIPLASMIC PROTEIN"/>
    <property type="match status" value="1"/>
</dbReference>
<dbReference type="CDD" id="cd13590">
    <property type="entry name" value="PBP2_PotD_PotF_like"/>
    <property type="match status" value="1"/>
</dbReference>
<proteinExistence type="predicted"/>
<dbReference type="PANTHER" id="PTHR30222:SF17">
    <property type="entry name" value="SPERMIDINE_PUTRESCINE-BINDING PERIPLASMIC PROTEIN"/>
    <property type="match status" value="1"/>
</dbReference>
<evidence type="ECO:0000313" key="6">
    <source>
        <dbReference type="Proteomes" id="UP001316189"/>
    </source>
</evidence>
<dbReference type="InterPro" id="IPR001188">
    <property type="entry name" value="Sperm_putr-bd"/>
</dbReference>
<dbReference type="EMBL" id="CP101988">
    <property type="protein sequence ID" value="UUI74201.1"/>
    <property type="molecule type" value="Genomic_DNA"/>
</dbReference>
<evidence type="ECO:0000256" key="3">
    <source>
        <dbReference type="ARBA" id="ARBA00022729"/>
    </source>
</evidence>
<evidence type="ECO:0000313" key="5">
    <source>
        <dbReference type="EMBL" id="UUI74201.1"/>
    </source>
</evidence>
<evidence type="ECO:0000256" key="2">
    <source>
        <dbReference type="ARBA" id="ARBA00022448"/>
    </source>
</evidence>
<dbReference type="PROSITE" id="PS51318">
    <property type="entry name" value="TAT"/>
    <property type="match status" value="1"/>
</dbReference>
<keyword evidence="6" id="KW-1185">Reference proteome</keyword>
<comment type="subcellular location">
    <subcellularLocation>
        <location evidence="1">Periplasm</location>
    </subcellularLocation>
</comment>
<keyword evidence="3" id="KW-0732">Signal</keyword>
<reference evidence="5 6" key="1">
    <citation type="submission" date="2022-07" db="EMBL/GenBank/DDBJ databases">
        <title>Novel species in genus cellulomonas.</title>
        <authorList>
            <person name="Ye L."/>
        </authorList>
    </citation>
    <scope>NUCLEOTIDE SEQUENCE [LARGE SCALE GENOMIC DNA]</scope>
    <source>
        <strain evidence="6">zg-Y338</strain>
    </source>
</reference>
<dbReference type="InterPro" id="IPR006311">
    <property type="entry name" value="TAT_signal"/>
</dbReference>
<dbReference type="Proteomes" id="UP001316189">
    <property type="component" value="Chromosome"/>
</dbReference>
<protein>
    <submittedName>
        <fullName evidence="5">Spermidine/putrescine ABC transporter substrate-binding protein</fullName>
    </submittedName>
</protein>
<name>A0ABY5KXM6_9CELL</name>
<keyword evidence="2" id="KW-0813">Transport</keyword>
<dbReference type="RefSeq" id="WP_227569759.1">
    <property type="nucleotide sequence ID" value="NZ_CP101988.1"/>
</dbReference>
<organism evidence="5 6">
    <name type="scientific">Cellulomonas chengniuliangii</name>
    <dbReference type="NCBI Taxonomy" id="2968084"/>
    <lineage>
        <taxon>Bacteria</taxon>
        <taxon>Bacillati</taxon>
        <taxon>Actinomycetota</taxon>
        <taxon>Actinomycetes</taxon>
        <taxon>Micrococcales</taxon>
        <taxon>Cellulomonadaceae</taxon>
        <taxon>Cellulomonas</taxon>
    </lineage>
</organism>
<dbReference type="InterPro" id="IPR006059">
    <property type="entry name" value="SBP"/>
</dbReference>